<dbReference type="GO" id="GO:0016272">
    <property type="term" value="C:prefoldin complex"/>
    <property type="evidence" value="ECO:0007669"/>
    <property type="project" value="InterPro"/>
</dbReference>
<dbReference type="GO" id="GO:1990115">
    <property type="term" value="P:RNA polymerase III assembly"/>
    <property type="evidence" value="ECO:0007669"/>
    <property type="project" value="TreeGrafter"/>
</dbReference>
<dbReference type="STRING" id="42249.A0A317SPE9"/>
<dbReference type="PANTHER" id="PTHR12674">
    <property type="entry name" value="PREFOLDIN SUBUNIT 5"/>
    <property type="match status" value="1"/>
</dbReference>
<proteinExistence type="inferred from homology"/>
<sequence>MSSKDRSPQQQTVDLSTLSVDNLAAVKKQLDDELEHLTTSFAKLRQAQNKFKECIATVKTGLRPHKAILVPLTSSLYVPGTLSDTENVLVDVGTGYYVEKSAADAEEFYTGKVKALTENLGELEKIVAQKSQSVQVVENILRQKVMASGASSSS</sequence>
<dbReference type="SUPFAM" id="SSF46579">
    <property type="entry name" value="Prefoldin"/>
    <property type="match status" value="1"/>
</dbReference>
<dbReference type="NCBIfam" id="TIGR00293">
    <property type="entry name" value="prefoldin subunit alpha"/>
    <property type="match status" value="1"/>
</dbReference>
<keyword evidence="5" id="KW-1185">Reference proteome</keyword>
<organism evidence="4 5">
    <name type="scientific">Tuber magnatum</name>
    <name type="common">white Piedmont truffle</name>
    <dbReference type="NCBI Taxonomy" id="42249"/>
    <lineage>
        <taxon>Eukaryota</taxon>
        <taxon>Fungi</taxon>
        <taxon>Dikarya</taxon>
        <taxon>Ascomycota</taxon>
        <taxon>Pezizomycotina</taxon>
        <taxon>Pezizomycetes</taxon>
        <taxon>Pezizales</taxon>
        <taxon>Tuberaceae</taxon>
        <taxon>Tuber</taxon>
    </lineage>
</organism>
<comment type="similarity">
    <text evidence="1">Belongs to the prefoldin subunit alpha family.</text>
</comment>
<name>A0A317SPE9_9PEZI</name>
<dbReference type="AlphaFoldDB" id="A0A317SPE9"/>
<accession>A0A317SPE9</accession>
<keyword evidence="2" id="KW-0143">Chaperone</keyword>
<gene>
    <name evidence="4" type="ORF">C7212DRAFT_322250</name>
</gene>
<evidence type="ECO:0000256" key="3">
    <source>
        <dbReference type="SAM" id="Coils"/>
    </source>
</evidence>
<dbReference type="InterPro" id="IPR011599">
    <property type="entry name" value="PFD_alpha_archaea"/>
</dbReference>
<dbReference type="CDD" id="cd23157">
    <property type="entry name" value="Prefoldin_5"/>
    <property type="match status" value="1"/>
</dbReference>
<dbReference type="OrthoDB" id="10267474at2759"/>
<dbReference type="FunFam" id="1.10.287.370:FF:000004">
    <property type="entry name" value="Probable prefoldin subunit 5"/>
    <property type="match status" value="1"/>
</dbReference>
<evidence type="ECO:0000256" key="2">
    <source>
        <dbReference type="ARBA" id="ARBA00023186"/>
    </source>
</evidence>
<reference evidence="4 5" key="1">
    <citation type="submission" date="2018-03" db="EMBL/GenBank/DDBJ databases">
        <title>Genomes of Pezizomycetes fungi and the evolution of truffles.</title>
        <authorList>
            <person name="Murat C."/>
            <person name="Payen T."/>
            <person name="Noel B."/>
            <person name="Kuo A."/>
            <person name="Martin F.M."/>
        </authorList>
    </citation>
    <scope>NUCLEOTIDE SEQUENCE [LARGE SCALE GENOMIC DNA]</scope>
    <source>
        <strain evidence="4">091103-1</strain>
    </source>
</reference>
<protein>
    <submittedName>
        <fullName evidence="4">Prefoldin alpha subunit</fullName>
    </submittedName>
</protein>
<dbReference type="Pfam" id="PF02996">
    <property type="entry name" value="Prefoldin"/>
    <property type="match status" value="1"/>
</dbReference>
<dbReference type="InterPro" id="IPR004127">
    <property type="entry name" value="Prefoldin_subunit_alpha"/>
</dbReference>
<evidence type="ECO:0000313" key="4">
    <source>
        <dbReference type="EMBL" id="PWW76324.1"/>
    </source>
</evidence>
<keyword evidence="3" id="KW-0175">Coiled coil</keyword>
<dbReference type="EMBL" id="PYWC01000035">
    <property type="protein sequence ID" value="PWW76324.1"/>
    <property type="molecule type" value="Genomic_DNA"/>
</dbReference>
<evidence type="ECO:0000313" key="5">
    <source>
        <dbReference type="Proteomes" id="UP000246991"/>
    </source>
</evidence>
<dbReference type="Proteomes" id="UP000246991">
    <property type="component" value="Unassembled WGS sequence"/>
</dbReference>
<dbReference type="GO" id="GO:0051082">
    <property type="term" value="F:unfolded protein binding"/>
    <property type="evidence" value="ECO:0007669"/>
    <property type="project" value="InterPro"/>
</dbReference>
<dbReference type="Gene3D" id="1.10.287.370">
    <property type="match status" value="1"/>
</dbReference>
<dbReference type="GO" id="GO:1990114">
    <property type="term" value="P:RNA polymerase II core complex assembly"/>
    <property type="evidence" value="ECO:0007669"/>
    <property type="project" value="TreeGrafter"/>
</dbReference>
<dbReference type="PANTHER" id="PTHR12674:SF2">
    <property type="entry name" value="PREFOLDIN SUBUNIT 5"/>
    <property type="match status" value="1"/>
</dbReference>
<feature type="coiled-coil region" evidence="3">
    <location>
        <begin position="20"/>
        <end position="47"/>
    </location>
</feature>
<dbReference type="GO" id="GO:0006457">
    <property type="term" value="P:protein folding"/>
    <property type="evidence" value="ECO:0007669"/>
    <property type="project" value="InterPro"/>
</dbReference>
<evidence type="ECO:0000256" key="1">
    <source>
        <dbReference type="ARBA" id="ARBA00010048"/>
    </source>
</evidence>
<dbReference type="GO" id="GO:0005737">
    <property type="term" value="C:cytoplasm"/>
    <property type="evidence" value="ECO:0007669"/>
    <property type="project" value="TreeGrafter"/>
</dbReference>
<dbReference type="GO" id="GO:1990113">
    <property type="term" value="P:RNA polymerase I assembly"/>
    <property type="evidence" value="ECO:0007669"/>
    <property type="project" value="TreeGrafter"/>
</dbReference>
<comment type="caution">
    <text evidence="4">The sequence shown here is derived from an EMBL/GenBank/DDBJ whole genome shotgun (WGS) entry which is preliminary data.</text>
</comment>
<dbReference type="InterPro" id="IPR009053">
    <property type="entry name" value="Prefoldin"/>
</dbReference>